<organism evidence="4 5">
    <name type="scientific">Limosa lapponica baueri</name>
    <dbReference type="NCBI Taxonomy" id="1758121"/>
    <lineage>
        <taxon>Eukaryota</taxon>
        <taxon>Metazoa</taxon>
        <taxon>Chordata</taxon>
        <taxon>Craniata</taxon>
        <taxon>Vertebrata</taxon>
        <taxon>Euteleostomi</taxon>
        <taxon>Archelosauria</taxon>
        <taxon>Archosauria</taxon>
        <taxon>Dinosauria</taxon>
        <taxon>Saurischia</taxon>
        <taxon>Theropoda</taxon>
        <taxon>Coelurosauria</taxon>
        <taxon>Aves</taxon>
        <taxon>Neognathae</taxon>
        <taxon>Neoaves</taxon>
        <taxon>Charadriiformes</taxon>
        <taxon>Scolopacidae</taxon>
        <taxon>Limosa</taxon>
    </lineage>
</organism>
<proteinExistence type="predicted"/>
<evidence type="ECO:0000313" key="5">
    <source>
        <dbReference type="Proteomes" id="UP000233556"/>
    </source>
</evidence>
<dbReference type="GO" id="GO:0044528">
    <property type="term" value="P:regulation of mitochondrial mRNA stability"/>
    <property type="evidence" value="ECO:0007669"/>
    <property type="project" value="InterPro"/>
</dbReference>
<dbReference type="Proteomes" id="UP000233556">
    <property type="component" value="Unassembled WGS sequence"/>
</dbReference>
<evidence type="ECO:0000256" key="1">
    <source>
        <dbReference type="SAM" id="MobiDB-lite"/>
    </source>
</evidence>
<feature type="chain" id="PRO_5014115290" evidence="2">
    <location>
        <begin position="25"/>
        <end position="141"/>
    </location>
</feature>
<sequence>MLPGLAAVVCYLWLLGFLMSPSQQQRSILEQQTSPHELQGHVHEELQGQLDKLEPHLLTDLVWSLCVLQQAKAPYLQRVLAPDFYTQIQDAEMVVNSENKPLPVKDFAASHLLHSEGTKPLPPGARRASATEPVCLQGPGD</sequence>
<dbReference type="AlphaFoldDB" id="A0A2I0T5T1"/>
<reference evidence="5" key="2">
    <citation type="submission" date="2017-12" db="EMBL/GenBank/DDBJ databases">
        <title>Genome sequence of the Bar-tailed Godwit (Limosa lapponica baueri).</title>
        <authorList>
            <person name="Lima N.C.B."/>
            <person name="Parody-Merino A.M."/>
            <person name="Battley P.F."/>
            <person name="Fidler A.E."/>
            <person name="Prosdocimi F."/>
        </authorList>
    </citation>
    <scope>NUCLEOTIDE SEQUENCE [LARGE SCALE GENOMIC DNA]</scope>
</reference>
<evidence type="ECO:0000256" key="2">
    <source>
        <dbReference type="SAM" id="SignalP"/>
    </source>
</evidence>
<keyword evidence="5" id="KW-1185">Reference proteome</keyword>
<evidence type="ECO:0000313" key="4">
    <source>
        <dbReference type="EMBL" id="PKU29142.1"/>
    </source>
</evidence>
<dbReference type="InterPro" id="IPR010622">
    <property type="entry name" value="FAST_Leu-rich"/>
</dbReference>
<name>A0A2I0T5T1_LIMLA</name>
<accession>A0A2I0T5T1</accession>
<dbReference type="EMBL" id="KZ517991">
    <property type="protein sequence ID" value="PKU29142.1"/>
    <property type="molecule type" value="Genomic_DNA"/>
</dbReference>
<feature type="domain" description="FAST kinase leucine-rich" evidence="3">
    <location>
        <begin position="36"/>
        <end position="89"/>
    </location>
</feature>
<feature type="signal peptide" evidence="2">
    <location>
        <begin position="1"/>
        <end position="24"/>
    </location>
</feature>
<reference evidence="5" key="1">
    <citation type="submission" date="2017-11" db="EMBL/GenBank/DDBJ databases">
        <authorList>
            <person name="Lima N.C."/>
            <person name="Parody-Merino A.M."/>
            <person name="Battley P.F."/>
            <person name="Fidler A.E."/>
            <person name="Prosdocimi F."/>
        </authorList>
    </citation>
    <scope>NUCLEOTIDE SEQUENCE [LARGE SCALE GENOMIC DNA]</scope>
</reference>
<evidence type="ECO:0000259" key="3">
    <source>
        <dbReference type="Pfam" id="PF06743"/>
    </source>
</evidence>
<keyword evidence="2" id="KW-0732">Signal</keyword>
<dbReference type="OrthoDB" id="6501018at2759"/>
<dbReference type="Pfam" id="PF06743">
    <property type="entry name" value="FAST_1"/>
    <property type="match status" value="1"/>
</dbReference>
<gene>
    <name evidence="4" type="ORF">llap_20554</name>
</gene>
<protein>
    <submittedName>
        <fullName evidence="4">Protein tbrg4</fullName>
    </submittedName>
</protein>
<feature type="region of interest" description="Disordered" evidence="1">
    <location>
        <begin position="115"/>
        <end position="141"/>
    </location>
</feature>